<organism evidence="1 2">
    <name type="scientific">Fuscovulum ytuae</name>
    <dbReference type="NCBI Taxonomy" id="3042299"/>
    <lineage>
        <taxon>Bacteria</taxon>
        <taxon>Pseudomonadati</taxon>
        <taxon>Pseudomonadota</taxon>
        <taxon>Alphaproteobacteria</taxon>
        <taxon>Rhodobacterales</taxon>
        <taxon>Paracoccaceae</taxon>
        <taxon>Fuscovulum</taxon>
    </lineage>
</organism>
<keyword evidence="2" id="KW-1185">Reference proteome</keyword>
<proteinExistence type="predicted"/>
<dbReference type="Proteomes" id="UP001230978">
    <property type="component" value="Chromosome"/>
</dbReference>
<dbReference type="EMBL" id="CP124535">
    <property type="protein sequence ID" value="WGV16972.1"/>
    <property type="molecule type" value="Genomic_DNA"/>
</dbReference>
<evidence type="ECO:0000313" key="2">
    <source>
        <dbReference type="Proteomes" id="UP001230978"/>
    </source>
</evidence>
<dbReference type="RefSeq" id="WP_281467830.1">
    <property type="nucleotide sequence ID" value="NZ_CP124535.1"/>
</dbReference>
<evidence type="ECO:0000313" key="1">
    <source>
        <dbReference type="EMBL" id="WGV16972.1"/>
    </source>
</evidence>
<accession>A0ABY8Q8I5</accession>
<sequence>MRVIEELADALAKDVLEAQGELGDDRFYEKMSKVLGELSPTTQEAFMTAVRVRLAEKRGRDFLARSLAAKRSGTAAPAAPRGADSGH</sequence>
<reference evidence="1 2" key="1">
    <citation type="submission" date="2023-04" db="EMBL/GenBank/DDBJ databases">
        <title>YMD61, complete Genome.</title>
        <authorList>
            <person name="Zhang J."/>
        </authorList>
    </citation>
    <scope>NUCLEOTIDE SEQUENCE [LARGE SCALE GENOMIC DNA]</scope>
    <source>
        <strain evidence="1 2">YMD61</strain>
    </source>
</reference>
<protein>
    <submittedName>
        <fullName evidence="1">Uncharacterized protein</fullName>
    </submittedName>
</protein>
<name>A0ABY8Q8I5_9RHOB</name>
<gene>
    <name evidence="1" type="ORF">QF092_03955</name>
</gene>